<accession>A0A1I7DV78</accession>
<keyword evidence="6" id="KW-0175">Coiled coil</keyword>
<dbReference type="InterPro" id="IPR038498">
    <property type="entry name" value="OspF/SpvC_sf"/>
</dbReference>
<gene>
    <name evidence="8" type="ORF">SAMN05444141_11154</name>
</gene>
<name>A0A1I7DV78_9HYPH</name>
<feature type="coiled-coil region" evidence="6">
    <location>
        <begin position="304"/>
        <end position="387"/>
    </location>
</feature>
<dbReference type="InterPro" id="IPR003519">
    <property type="entry name" value="OspF/SpvC"/>
</dbReference>
<dbReference type="Pfam" id="PF03536">
    <property type="entry name" value="VRP3"/>
    <property type="match status" value="1"/>
</dbReference>
<dbReference type="Gene3D" id="3.30.2430.10">
    <property type="entry name" value="phosphothreonine lyase"/>
    <property type="match status" value="1"/>
</dbReference>
<protein>
    <submittedName>
        <fullName evidence="8">Virulence-associated protein</fullName>
    </submittedName>
</protein>
<dbReference type="EMBL" id="FPBD01000011">
    <property type="protein sequence ID" value="SFU15580.1"/>
    <property type="molecule type" value="Genomic_DNA"/>
</dbReference>
<evidence type="ECO:0000313" key="9">
    <source>
        <dbReference type="Proteomes" id="UP000183371"/>
    </source>
</evidence>
<comment type="subcellular location">
    <subcellularLocation>
        <location evidence="1">Secreted</location>
    </subcellularLocation>
</comment>
<evidence type="ECO:0000256" key="3">
    <source>
        <dbReference type="ARBA" id="ARBA00022525"/>
    </source>
</evidence>
<evidence type="ECO:0000256" key="2">
    <source>
        <dbReference type="ARBA" id="ARBA00009168"/>
    </source>
</evidence>
<evidence type="ECO:0000256" key="1">
    <source>
        <dbReference type="ARBA" id="ARBA00004613"/>
    </source>
</evidence>
<keyword evidence="5" id="KW-0456">Lyase</keyword>
<dbReference type="RefSeq" id="WP_164845363.1">
    <property type="nucleotide sequence ID" value="NZ_FPBD01000011.1"/>
</dbReference>
<evidence type="ECO:0000313" key="8">
    <source>
        <dbReference type="EMBL" id="SFU15580.1"/>
    </source>
</evidence>
<keyword evidence="3" id="KW-0964">Secreted</keyword>
<dbReference type="GO" id="GO:0016829">
    <property type="term" value="F:lyase activity"/>
    <property type="evidence" value="ECO:0007669"/>
    <property type="project" value="UniProtKB-KW"/>
</dbReference>
<evidence type="ECO:0000256" key="7">
    <source>
        <dbReference type="SAM" id="MobiDB-lite"/>
    </source>
</evidence>
<evidence type="ECO:0000256" key="5">
    <source>
        <dbReference type="ARBA" id="ARBA00023239"/>
    </source>
</evidence>
<sequence>MAPPKKDNDPNGNNNNDQVHNADYADWEFQMEEVLHLPHDEQPGNNQLSVDYSPQIKALRDKFMAYEKRRNIFKDSEKQKEFDDVLKQANGFLNHAEEQNAGHNEVGTQSALNGLNQTLDKVKTIYSCGVETACNLLHCKEELAEQRARAQELEKVDPKKLKGLKKDELKLRGDEFARLTKTIKEKGDESELLLSGFKVKEASKTLEQMAAYIGALEAILLLKPTAEIEKKDKKTVLRAYTGKHSVADSNSIYMDIYKLETERDEDLKQNHPTAMQAVHLQEMKIETGKRCKHVKEIPETIQRLEKKFEGIEDVQGKINQLKKELKTTKSIEIYEELDDRLKDLRLLRDLPVLQKCQEELAKLEEDNEDLKEKLELMRECRDNHKQRIEAKKVKLSSDTHQIQRHSRLPTFVGFDRLDADGNPILTEDSGYTYHGNKIHLSIRQDQVEKAGDILTPLLLSPDCPFLSFKVSNLQATQTARQIISKRLDDSPSEEKRKQLEIDKKAQQRISDGAQITLYPYTKDEDFTGGVQEYNFFIKLLEQELEAAGIQPGDIPKSDVGLEGMKFATFRHEDGSRGEEFGDKPLGKENDDLLKSKPFYKALTGQDNRQQIN</sequence>
<reference evidence="9" key="1">
    <citation type="submission" date="2016-10" db="EMBL/GenBank/DDBJ databases">
        <authorList>
            <person name="Varghese N."/>
            <person name="Submissions S."/>
        </authorList>
    </citation>
    <scope>NUCLEOTIDE SEQUENCE [LARGE SCALE GENOMIC DNA]</scope>
    <source>
        <strain evidence="9">DSM 17465</strain>
    </source>
</reference>
<feature type="region of interest" description="Disordered" evidence="7">
    <location>
        <begin position="572"/>
        <end position="591"/>
    </location>
</feature>
<comment type="similarity">
    <text evidence="2">Belongs to the phosphothreonine lyase family.</text>
</comment>
<dbReference type="AlphaFoldDB" id="A0A1I7DV78"/>
<keyword evidence="9" id="KW-1185">Reference proteome</keyword>
<keyword evidence="4" id="KW-0843">Virulence</keyword>
<proteinExistence type="inferred from homology"/>
<dbReference type="Proteomes" id="UP000183371">
    <property type="component" value="Unassembled WGS sequence"/>
</dbReference>
<evidence type="ECO:0000256" key="6">
    <source>
        <dbReference type="SAM" id="Coils"/>
    </source>
</evidence>
<evidence type="ECO:0000256" key="4">
    <source>
        <dbReference type="ARBA" id="ARBA00023026"/>
    </source>
</evidence>
<dbReference type="GO" id="GO:0005576">
    <property type="term" value="C:extracellular region"/>
    <property type="evidence" value="ECO:0007669"/>
    <property type="project" value="UniProtKB-SubCell"/>
</dbReference>
<organism evidence="8 9">
    <name type="scientific">Pseudovibrio denitrificans</name>
    <dbReference type="NCBI Taxonomy" id="258256"/>
    <lineage>
        <taxon>Bacteria</taxon>
        <taxon>Pseudomonadati</taxon>
        <taxon>Pseudomonadota</taxon>
        <taxon>Alphaproteobacteria</taxon>
        <taxon>Hyphomicrobiales</taxon>
        <taxon>Stappiaceae</taxon>
        <taxon>Pseudovibrio</taxon>
    </lineage>
</organism>
<feature type="region of interest" description="Disordered" evidence="7">
    <location>
        <begin position="1"/>
        <end position="21"/>
    </location>
</feature>